<feature type="domain" description="Multidrug resistance protein MdtA-like barrel-sandwich hybrid" evidence="5">
    <location>
        <begin position="92"/>
        <end position="348"/>
    </location>
</feature>
<protein>
    <submittedName>
        <fullName evidence="7">HlyD family secretion protein</fullName>
    </submittedName>
    <submittedName>
        <fullName evidence="8">Secretion protein HlyD</fullName>
    </submittedName>
</protein>
<feature type="transmembrane region" description="Helical" evidence="3">
    <location>
        <begin position="50"/>
        <end position="71"/>
    </location>
</feature>
<keyword evidence="3" id="KW-1133">Transmembrane helix</keyword>
<dbReference type="Gene3D" id="2.40.50.100">
    <property type="match status" value="1"/>
</dbReference>
<organism evidence="8">
    <name type="scientific">Tolypothrix bouteillei VB521301</name>
    <dbReference type="NCBI Taxonomy" id="1479485"/>
    <lineage>
        <taxon>Bacteria</taxon>
        <taxon>Bacillati</taxon>
        <taxon>Cyanobacteriota</taxon>
        <taxon>Cyanophyceae</taxon>
        <taxon>Nostocales</taxon>
        <taxon>Tolypothrichaceae</taxon>
        <taxon>Tolypothrix</taxon>
    </lineage>
</organism>
<dbReference type="Gene3D" id="2.40.30.170">
    <property type="match status" value="1"/>
</dbReference>
<reference evidence="7" key="2">
    <citation type="submission" date="2019-11" db="EMBL/GenBank/DDBJ databases">
        <title>Improved Assembly of Tolypothrix boutellei genome.</title>
        <authorList>
            <person name="Sarangi A.N."/>
            <person name="Mukherjee M."/>
            <person name="Ghosh S."/>
            <person name="Singh D."/>
            <person name="Das A."/>
            <person name="Kant S."/>
            <person name="Prusty A."/>
            <person name="Tripathy S."/>
        </authorList>
    </citation>
    <scope>NUCLEOTIDE SEQUENCE</scope>
    <source>
        <strain evidence="7">VB521301</strain>
    </source>
</reference>
<sequence length="449" mass="48037">MELTDLTNENQSHDGRKPLVLDKEGSSGIATAESLPSSPNPPHQHPRRKLILFGLLGIGLTAGAIFGYHWWRYASAHESTDDAYVTSYIHPIDARINGTVVDVEVDDNQQVSQGTLLVKLDPRDYDVARQRSAADLASAEQQAAVAQANISVTATNAVGQTTEAQGNINAAAATVSSAEAALAEAQAGVPAAQAQLAQVKANLIKAELDYKRYTALSTQGAVPQQQADTARAVYESTLGQYNAISEQIKQAQARVVQAQKNLSNAEAKLNSTKGNLQQANATAKQTEVNRLQYKAALTAIAQSKAELKNADLQLSYTSIVAPIAGRIGNKTVQVGQRVQPGQTLMSVVQLTPWIVANFKETQLENMQPGQAVEIKVDAFPHHSFRGKVDSLSPASGAKFALLPPDNATGNFTKIVQRIPVKVVFDPNSIRGYESRITPGMSVVVTVDTQ</sequence>
<gene>
    <name evidence="8" type="ORF">DA73_0226760</name>
    <name evidence="7" type="ORF">DA73_0400010400</name>
</gene>
<comment type="caution">
    <text evidence="8">The sequence shown here is derived from an EMBL/GenBank/DDBJ whole genome shotgun (WGS) entry which is preliminary data.</text>
</comment>
<reference evidence="8" key="1">
    <citation type="journal article" date="2015" name="Genome Announc.">
        <title>Draft Genome Sequence of Tolypothrix boutellei Strain VB521301.</title>
        <authorList>
            <person name="Chandrababunaidu M.M."/>
            <person name="Singh D."/>
            <person name="Sen D."/>
            <person name="Bhan S."/>
            <person name="Das S."/>
            <person name="Gupta A."/>
            <person name="Adhikary S.P."/>
            <person name="Tripathy S."/>
        </authorList>
    </citation>
    <scope>NUCLEOTIDE SEQUENCE</scope>
    <source>
        <strain evidence="8">VB521301</strain>
    </source>
</reference>
<evidence type="ECO:0000313" key="9">
    <source>
        <dbReference type="Proteomes" id="UP000029738"/>
    </source>
</evidence>
<evidence type="ECO:0000256" key="3">
    <source>
        <dbReference type="SAM" id="Phobius"/>
    </source>
</evidence>
<dbReference type="Pfam" id="PF25917">
    <property type="entry name" value="BSH_RND"/>
    <property type="match status" value="1"/>
</dbReference>
<dbReference type="Pfam" id="PF25876">
    <property type="entry name" value="HH_MFP_RND"/>
    <property type="match status" value="1"/>
</dbReference>
<evidence type="ECO:0000313" key="8">
    <source>
        <dbReference type="EMBL" id="KIE08243.1"/>
    </source>
</evidence>
<dbReference type="Proteomes" id="UP000029738">
    <property type="component" value="Unassembled WGS sequence"/>
</dbReference>
<dbReference type="STRING" id="1479485.DA73_0226760"/>
<evidence type="ECO:0000259" key="4">
    <source>
        <dbReference type="Pfam" id="PF25876"/>
    </source>
</evidence>
<dbReference type="InterPro" id="IPR058792">
    <property type="entry name" value="Beta-barrel_RND_2"/>
</dbReference>
<dbReference type="EMBL" id="JHEG02000058">
    <property type="protein sequence ID" value="KIE08243.1"/>
    <property type="molecule type" value="Genomic_DNA"/>
</dbReference>
<keyword evidence="1" id="KW-0175">Coiled coil</keyword>
<dbReference type="InterPro" id="IPR058625">
    <property type="entry name" value="MdtA-like_BSH"/>
</dbReference>
<feature type="domain" description="Multidrug resistance protein MdtA-like alpha-helical hairpin" evidence="4">
    <location>
        <begin position="191"/>
        <end position="263"/>
    </location>
</feature>
<dbReference type="PANTHER" id="PTHR30386">
    <property type="entry name" value="MEMBRANE FUSION SUBUNIT OF EMRAB-TOLC MULTIDRUG EFFLUX PUMP"/>
    <property type="match status" value="1"/>
</dbReference>
<evidence type="ECO:0000313" key="7">
    <source>
        <dbReference type="EMBL" id="KAF3885834.1"/>
    </source>
</evidence>
<dbReference type="InterPro" id="IPR058624">
    <property type="entry name" value="MdtA-like_HH"/>
</dbReference>
<evidence type="ECO:0000259" key="5">
    <source>
        <dbReference type="Pfam" id="PF25917"/>
    </source>
</evidence>
<evidence type="ECO:0000256" key="1">
    <source>
        <dbReference type="SAM" id="Coils"/>
    </source>
</evidence>
<keyword evidence="9" id="KW-1185">Reference proteome</keyword>
<dbReference type="EMBL" id="JHEG04000001">
    <property type="protein sequence ID" value="KAF3885834.1"/>
    <property type="molecule type" value="Genomic_DNA"/>
</dbReference>
<feature type="coiled-coil region" evidence="1">
    <location>
        <begin position="241"/>
        <end position="289"/>
    </location>
</feature>
<accession>A0A0C1QWW1</accession>
<keyword evidence="3" id="KW-0472">Membrane</keyword>
<dbReference type="Gene3D" id="1.10.287.470">
    <property type="entry name" value="Helix hairpin bin"/>
    <property type="match status" value="1"/>
</dbReference>
<feature type="compositionally biased region" description="Polar residues" evidence="2">
    <location>
        <begin position="1"/>
        <end position="10"/>
    </location>
</feature>
<name>A0A0C1QWW1_9CYAN</name>
<proteinExistence type="predicted"/>
<feature type="region of interest" description="Disordered" evidence="2">
    <location>
        <begin position="1"/>
        <end position="45"/>
    </location>
</feature>
<dbReference type="InterPro" id="IPR050739">
    <property type="entry name" value="MFP"/>
</dbReference>
<evidence type="ECO:0000259" key="6">
    <source>
        <dbReference type="Pfam" id="PF25954"/>
    </source>
</evidence>
<dbReference type="Pfam" id="PF25954">
    <property type="entry name" value="Beta-barrel_RND_2"/>
    <property type="match status" value="1"/>
</dbReference>
<dbReference type="AlphaFoldDB" id="A0A0C1QWW1"/>
<evidence type="ECO:0000256" key="2">
    <source>
        <dbReference type="SAM" id="MobiDB-lite"/>
    </source>
</evidence>
<feature type="domain" description="CusB-like beta-barrel" evidence="6">
    <location>
        <begin position="353"/>
        <end position="394"/>
    </location>
</feature>
<dbReference type="RefSeq" id="WP_038081189.1">
    <property type="nucleotide sequence ID" value="NZ_JHEG04000001.1"/>
</dbReference>
<dbReference type="OrthoDB" id="507929at2"/>
<dbReference type="PRINTS" id="PR01490">
    <property type="entry name" value="RTXTOXIND"/>
</dbReference>
<feature type="compositionally biased region" description="Basic and acidic residues" evidence="2">
    <location>
        <begin position="11"/>
        <end position="25"/>
    </location>
</feature>
<dbReference type="PANTHER" id="PTHR30386:SF24">
    <property type="entry name" value="MULTIDRUG RESISTANCE EFFLUX PUMP"/>
    <property type="match status" value="1"/>
</dbReference>
<keyword evidence="3" id="KW-0812">Transmembrane</keyword>
<dbReference type="SUPFAM" id="SSF111369">
    <property type="entry name" value="HlyD-like secretion proteins"/>
    <property type="match status" value="3"/>
</dbReference>